<feature type="transmembrane region" description="Helical" evidence="8">
    <location>
        <begin position="510"/>
        <end position="528"/>
    </location>
</feature>
<name>A0ABQ2DUS0_9MICC</name>
<evidence type="ECO:0000256" key="1">
    <source>
        <dbReference type="ARBA" id="ARBA00004651"/>
    </source>
</evidence>
<dbReference type="RefSeq" id="WP_188687435.1">
    <property type="nucleotide sequence ID" value="NZ_BMKX01000014.1"/>
</dbReference>
<dbReference type="Pfam" id="PF03176">
    <property type="entry name" value="MMPL"/>
    <property type="match status" value="2"/>
</dbReference>
<feature type="transmembrane region" description="Helical" evidence="8">
    <location>
        <begin position="172"/>
        <end position="193"/>
    </location>
</feature>
<dbReference type="PANTHER" id="PTHR33406">
    <property type="entry name" value="MEMBRANE PROTEIN MJ1562-RELATED"/>
    <property type="match status" value="1"/>
</dbReference>
<dbReference type="PROSITE" id="PS50156">
    <property type="entry name" value="SSD"/>
    <property type="match status" value="1"/>
</dbReference>
<evidence type="ECO:0000256" key="2">
    <source>
        <dbReference type="ARBA" id="ARBA00010157"/>
    </source>
</evidence>
<keyword evidence="11" id="KW-1185">Reference proteome</keyword>
<keyword evidence="6 8" id="KW-0472">Membrane</keyword>
<feature type="transmembrane region" description="Helical" evidence="8">
    <location>
        <begin position="609"/>
        <end position="631"/>
    </location>
</feature>
<feature type="transmembrane region" description="Helical" evidence="8">
    <location>
        <begin position="200"/>
        <end position="222"/>
    </location>
</feature>
<feature type="transmembrane region" description="Helical" evidence="8">
    <location>
        <begin position="21"/>
        <end position="40"/>
    </location>
</feature>
<evidence type="ECO:0000256" key="4">
    <source>
        <dbReference type="ARBA" id="ARBA00022692"/>
    </source>
</evidence>
<dbReference type="PANTHER" id="PTHR33406:SF6">
    <property type="entry name" value="MEMBRANE PROTEIN YDGH-RELATED"/>
    <property type="match status" value="1"/>
</dbReference>
<comment type="similarity">
    <text evidence="2">Belongs to the resistance-nodulation-cell division (RND) (TC 2.A.6) family. MmpL subfamily.</text>
</comment>
<dbReference type="EMBL" id="BMKX01000014">
    <property type="protein sequence ID" value="GGJ74028.1"/>
    <property type="molecule type" value="Genomic_DNA"/>
</dbReference>
<evidence type="ECO:0000256" key="7">
    <source>
        <dbReference type="SAM" id="MobiDB-lite"/>
    </source>
</evidence>
<protein>
    <submittedName>
        <fullName evidence="10">Membrane protein</fullName>
    </submittedName>
</protein>
<dbReference type="GeneID" id="303305952"/>
<feature type="transmembrane region" description="Helical" evidence="8">
    <location>
        <begin position="364"/>
        <end position="388"/>
    </location>
</feature>
<feature type="transmembrane region" description="Helical" evidence="8">
    <location>
        <begin position="275"/>
        <end position="298"/>
    </location>
</feature>
<evidence type="ECO:0000313" key="11">
    <source>
        <dbReference type="Proteomes" id="UP000606115"/>
    </source>
</evidence>
<feature type="transmembrane region" description="Helical" evidence="8">
    <location>
        <begin position="535"/>
        <end position="556"/>
    </location>
</feature>
<evidence type="ECO:0000256" key="5">
    <source>
        <dbReference type="ARBA" id="ARBA00022989"/>
    </source>
</evidence>
<feature type="compositionally biased region" description="Polar residues" evidence="7">
    <location>
        <begin position="681"/>
        <end position="701"/>
    </location>
</feature>
<organism evidence="10 11">
    <name type="scientific">Glutamicibacter ardleyensis</name>
    <dbReference type="NCBI Taxonomy" id="225894"/>
    <lineage>
        <taxon>Bacteria</taxon>
        <taxon>Bacillati</taxon>
        <taxon>Actinomycetota</taxon>
        <taxon>Actinomycetes</taxon>
        <taxon>Micrococcales</taxon>
        <taxon>Micrococcaceae</taxon>
        <taxon>Glutamicibacter</taxon>
    </lineage>
</organism>
<dbReference type="Proteomes" id="UP000606115">
    <property type="component" value="Unassembled WGS sequence"/>
</dbReference>
<dbReference type="InterPro" id="IPR000731">
    <property type="entry name" value="SSD"/>
</dbReference>
<dbReference type="SUPFAM" id="SSF82866">
    <property type="entry name" value="Multidrug efflux transporter AcrB transmembrane domain"/>
    <property type="match status" value="2"/>
</dbReference>
<evidence type="ECO:0000256" key="6">
    <source>
        <dbReference type="ARBA" id="ARBA00023136"/>
    </source>
</evidence>
<comment type="subcellular location">
    <subcellularLocation>
        <location evidence="1">Cell membrane</location>
        <topology evidence="1">Multi-pass membrane protein</topology>
    </subcellularLocation>
</comment>
<dbReference type="Gene3D" id="1.20.1640.10">
    <property type="entry name" value="Multidrug efflux transporter AcrB transmembrane domain"/>
    <property type="match status" value="2"/>
</dbReference>
<keyword evidence="5 8" id="KW-1133">Transmembrane helix</keyword>
<evidence type="ECO:0000313" key="10">
    <source>
        <dbReference type="EMBL" id="GGJ74028.1"/>
    </source>
</evidence>
<feature type="transmembrane region" description="Helical" evidence="8">
    <location>
        <begin position="304"/>
        <end position="323"/>
    </location>
</feature>
<feature type="transmembrane region" description="Helical" evidence="8">
    <location>
        <begin position="568"/>
        <end position="588"/>
    </location>
</feature>
<comment type="caution">
    <text evidence="10">The sequence shown here is derived from an EMBL/GenBank/DDBJ whole genome shotgun (WGS) entry which is preliminary data.</text>
</comment>
<evidence type="ECO:0000259" key="9">
    <source>
        <dbReference type="PROSITE" id="PS50156"/>
    </source>
</evidence>
<dbReference type="InterPro" id="IPR050545">
    <property type="entry name" value="Mycobact_MmpL"/>
</dbReference>
<proteinExistence type="inferred from homology"/>
<reference evidence="11" key="1">
    <citation type="journal article" date="2019" name="Int. J. Syst. Evol. Microbiol.">
        <title>The Global Catalogue of Microorganisms (GCM) 10K type strain sequencing project: providing services to taxonomists for standard genome sequencing and annotation.</title>
        <authorList>
            <consortium name="The Broad Institute Genomics Platform"/>
            <consortium name="The Broad Institute Genome Sequencing Center for Infectious Disease"/>
            <person name="Wu L."/>
            <person name="Ma J."/>
        </authorList>
    </citation>
    <scope>NUCLEOTIDE SEQUENCE [LARGE SCALE GENOMIC DNA]</scope>
    <source>
        <strain evidence="11">CGMCC 1.3685</strain>
    </source>
</reference>
<feature type="domain" description="SSD" evidence="9">
    <location>
        <begin position="528"/>
        <end position="667"/>
    </location>
</feature>
<gene>
    <name evidence="10" type="ORF">GCM10007173_36260</name>
</gene>
<evidence type="ECO:0000256" key="3">
    <source>
        <dbReference type="ARBA" id="ARBA00022475"/>
    </source>
</evidence>
<sequence length="701" mass="73535">MKSPVLTSVANSLTSRRGARLWLLGALAVILAVFGLLSSIPAAERSTSSLVAGSDSATVAKLLEQIPDSGKESALLVAGHPDQQQLSNTDLAGLNNLSSKLSNELNVEISKPLVSEDGKLSLLTASWDSAGTDADRAMVTDLREQISTDANAGILIEVSGAPAFGLDLSATFAGADFTLLAVTIGIVAVLLILTYRSPILWLIPLAVVGLADRSASLIANALSEPFNLHFDSGVLSVLVFGAGTNYALLLISRYRDELHQHTDHRAALASAWRNSFEAIVSSNLTVVLALATMALAVMEDTRGLGIVCAVGLLIAAGFNLFVLTPVMALCGRRVFWPLVPRPDHETAKRSIWGKAAAAVIKRPVVNLSALVLILGILASALGATSVGLRQTEQFRTATESTSATQRLAEHFPVGETAPITVLASPGTGEAVTTAAKAVHGVERATQLPALPDSGSDRIMIIGNSESGSPESFELIKSLRTVFEQIPGAEALVGGIIAEAYDSHQSHLRDFLVIAPLILLVCLIMLWIVTGKFRTALLLSLTNLLSAAAAVGLGSLIGSMVFETSALDVQVPLLAFVFLVALGVDYTIFLTQRVKQDALRMPLADAIINATSRTGTVITSAGVVLAGVFAALSSLPLMVLGLLGLIVGLGVLMDTFVVRTLLLPALFILLGRTKSPVFGYRGNSNTKENSSNTQLIESETHA</sequence>
<keyword evidence="3" id="KW-1003">Cell membrane</keyword>
<feature type="transmembrane region" description="Helical" evidence="8">
    <location>
        <begin position="637"/>
        <end position="670"/>
    </location>
</feature>
<feature type="region of interest" description="Disordered" evidence="7">
    <location>
        <begin position="680"/>
        <end position="701"/>
    </location>
</feature>
<accession>A0ABQ2DUS0</accession>
<dbReference type="InterPro" id="IPR004869">
    <property type="entry name" value="MMPL_dom"/>
</dbReference>
<feature type="transmembrane region" description="Helical" evidence="8">
    <location>
        <begin position="234"/>
        <end position="254"/>
    </location>
</feature>
<evidence type="ECO:0000256" key="8">
    <source>
        <dbReference type="SAM" id="Phobius"/>
    </source>
</evidence>
<keyword evidence="4 8" id="KW-0812">Transmembrane</keyword>